<dbReference type="WBParaSite" id="TREG1_28500.3">
    <property type="protein sequence ID" value="TREG1_28500.3"/>
    <property type="gene ID" value="TREG1_28500"/>
</dbReference>
<evidence type="ECO:0008006" key="4">
    <source>
        <dbReference type="Google" id="ProtNLM"/>
    </source>
</evidence>
<evidence type="ECO:0000313" key="2">
    <source>
        <dbReference type="Proteomes" id="UP000050795"/>
    </source>
</evidence>
<reference evidence="2" key="1">
    <citation type="submission" date="2022-06" db="EMBL/GenBank/DDBJ databases">
        <authorList>
            <person name="Berger JAMES D."/>
            <person name="Berger JAMES D."/>
        </authorList>
    </citation>
    <scope>NUCLEOTIDE SEQUENCE [LARGE SCALE GENOMIC DNA]</scope>
</reference>
<evidence type="ECO:0000256" key="1">
    <source>
        <dbReference type="SAM" id="MobiDB-lite"/>
    </source>
</evidence>
<feature type="compositionally biased region" description="Basic and acidic residues" evidence="1">
    <location>
        <begin position="353"/>
        <end position="362"/>
    </location>
</feature>
<evidence type="ECO:0000313" key="3">
    <source>
        <dbReference type="WBParaSite" id="TREG1_28500.3"/>
    </source>
</evidence>
<protein>
    <recommendedName>
        <fullName evidence="4">Oxidative stress-responsive serine-rich protein 1</fullName>
    </recommendedName>
</protein>
<sequence length="666" mass="73513">MKFKKSKASDIVDSLKQLKITDRRFRPQLKGSTLHTLAYLGEVSSHCRCQLRMTRSASTAAVIGYDFQCCKACEYCHTIGKVGTGHEIMRKNDLNQVNSLFPCVSNENSDTLTNCTENTRAFLAPPTSSSAYVCTTLPARRCNSNYTAVESDLHPLRVTSCFEPTHFHRSYGNELSDVEQDRINHNSANENPFGVPNTIGSLHPFCCCHVMNNAHLPHHHMRLYRRLYSLVDHPCVSLCYPCKYHTCTHTTITSGCSTGMGTSFRNSLSSRHRHTITPVSIYRLSIESRTTSCSKSLDTESDLGLTDASPASNYCSIHQREVAIQSCLQQASAKYKSQPVEEAVLGIQRRSRRNSDPERWQQFRDPQGNVNENQSSGFSETLTFSNNCENEVSYLSTQLNCPIVNPEAGTLGNNGIQSPNSRTNECVLTNSDAYNDQSVADRTTRTSRPSNSVLTTATTVGDGRQGFNSCQTRFSQSINTLSSPCENPTICHYSTKSRIESNPPVQQQQQQYRFQFRPSVLVSSTEHVTTTTPPIMYTSDTCFSLHSPNLSLYQRAQSTSVSATVASVAGGDDVSIWSDGVGGDGDDDDLLLKTNIIQSASNNSDPADCLLVSSIKSGGYGPVDPSDGNDKPQLISDISVNELASYMEHMVHIPGKMSEMAQRMYL</sequence>
<keyword evidence="2" id="KW-1185">Reference proteome</keyword>
<feature type="region of interest" description="Disordered" evidence="1">
    <location>
        <begin position="348"/>
        <end position="377"/>
    </location>
</feature>
<accession>A0AA85JLU0</accession>
<dbReference type="Proteomes" id="UP000050795">
    <property type="component" value="Unassembled WGS sequence"/>
</dbReference>
<feature type="compositionally biased region" description="Polar residues" evidence="1">
    <location>
        <begin position="368"/>
        <end position="377"/>
    </location>
</feature>
<organism evidence="2 3">
    <name type="scientific">Trichobilharzia regenti</name>
    <name type="common">Nasal bird schistosome</name>
    <dbReference type="NCBI Taxonomy" id="157069"/>
    <lineage>
        <taxon>Eukaryota</taxon>
        <taxon>Metazoa</taxon>
        <taxon>Spiralia</taxon>
        <taxon>Lophotrochozoa</taxon>
        <taxon>Platyhelminthes</taxon>
        <taxon>Trematoda</taxon>
        <taxon>Digenea</taxon>
        <taxon>Strigeidida</taxon>
        <taxon>Schistosomatoidea</taxon>
        <taxon>Schistosomatidae</taxon>
        <taxon>Trichobilharzia</taxon>
    </lineage>
</organism>
<proteinExistence type="predicted"/>
<reference evidence="3" key="2">
    <citation type="submission" date="2023-11" db="UniProtKB">
        <authorList>
            <consortium name="WormBaseParasite"/>
        </authorList>
    </citation>
    <scope>IDENTIFICATION</scope>
</reference>
<name>A0AA85JLU0_TRIRE</name>
<dbReference type="AlphaFoldDB" id="A0AA85JLU0"/>